<dbReference type="NCBIfam" id="TIGR02532">
    <property type="entry name" value="IV_pilin_GFxxxE"/>
    <property type="match status" value="1"/>
</dbReference>
<keyword evidence="12" id="KW-0282">Flagellum</keyword>
<dbReference type="InterPro" id="IPR045584">
    <property type="entry name" value="Pilin-like"/>
</dbReference>
<keyword evidence="5" id="KW-0997">Cell inner membrane</keyword>
<evidence type="ECO:0000256" key="4">
    <source>
        <dbReference type="ARBA" id="ARBA00022481"/>
    </source>
</evidence>
<keyword evidence="12" id="KW-0969">Cilium</keyword>
<dbReference type="InterPro" id="IPR022346">
    <property type="entry name" value="T2SS_GspH"/>
</dbReference>
<evidence type="ECO:0000256" key="7">
    <source>
        <dbReference type="ARBA" id="ARBA00022989"/>
    </source>
</evidence>
<dbReference type="GO" id="GO:0015627">
    <property type="term" value="C:type II protein secretion system complex"/>
    <property type="evidence" value="ECO:0007669"/>
    <property type="project" value="InterPro"/>
</dbReference>
<dbReference type="SUPFAM" id="SSF54523">
    <property type="entry name" value="Pili subunits"/>
    <property type="match status" value="1"/>
</dbReference>
<evidence type="ECO:0000256" key="9">
    <source>
        <dbReference type="ARBA" id="ARBA00025772"/>
    </source>
</evidence>
<evidence type="ECO:0000256" key="2">
    <source>
        <dbReference type="ARBA" id="ARBA00021549"/>
    </source>
</evidence>
<dbReference type="Pfam" id="PF12019">
    <property type="entry name" value="GspH"/>
    <property type="match status" value="1"/>
</dbReference>
<dbReference type="GO" id="GO:0015628">
    <property type="term" value="P:protein secretion by the type II secretion system"/>
    <property type="evidence" value="ECO:0007669"/>
    <property type="project" value="InterPro"/>
</dbReference>
<evidence type="ECO:0000256" key="5">
    <source>
        <dbReference type="ARBA" id="ARBA00022519"/>
    </source>
</evidence>
<evidence type="ECO:0000256" key="10">
    <source>
        <dbReference type="ARBA" id="ARBA00030775"/>
    </source>
</evidence>
<keyword evidence="3" id="KW-1003">Cell membrane</keyword>
<evidence type="ECO:0000313" key="12">
    <source>
        <dbReference type="EMBL" id="CAI4033651.1"/>
    </source>
</evidence>
<comment type="subcellular location">
    <subcellularLocation>
        <location evidence="1">Cell inner membrane</location>
        <topology evidence="1">Single-pass membrane protein</topology>
    </subcellularLocation>
</comment>
<keyword evidence="6" id="KW-0812">Transmembrane</keyword>
<evidence type="ECO:0000256" key="1">
    <source>
        <dbReference type="ARBA" id="ARBA00004377"/>
    </source>
</evidence>
<evidence type="ECO:0000256" key="6">
    <source>
        <dbReference type="ARBA" id="ARBA00022692"/>
    </source>
</evidence>
<dbReference type="GO" id="GO:0005886">
    <property type="term" value="C:plasma membrane"/>
    <property type="evidence" value="ECO:0007669"/>
    <property type="project" value="UniProtKB-SubCell"/>
</dbReference>
<dbReference type="AlphaFoldDB" id="A0AA86N351"/>
<keyword evidence="4" id="KW-0488">Methylation</keyword>
<name>A0AA86N351_9BACT</name>
<organism evidence="12 13">
    <name type="scientific">Nitrospira tepida</name>
    <dbReference type="NCBI Taxonomy" id="2973512"/>
    <lineage>
        <taxon>Bacteria</taxon>
        <taxon>Pseudomonadati</taxon>
        <taxon>Nitrospirota</taxon>
        <taxon>Nitrospiria</taxon>
        <taxon>Nitrospirales</taxon>
        <taxon>Nitrospiraceae</taxon>
        <taxon>Nitrospira</taxon>
    </lineage>
</organism>
<sequence>MNQNGYSLMELTMVMAVTAVTVALAVPDVAAMATRYREQAVVTELAGELRTARTLAITQASRVRAVIDEDGRSLSLEREGDQSAPMRRFDFRGRGLSIDGASEGISVWFYPSGRTASATTLTLRGDSRKVWRLTVSMAGRVTVQ</sequence>
<evidence type="ECO:0000256" key="3">
    <source>
        <dbReference type="ARBA" id="ARBA00022475"/>
    </source>
</evidence>
<accession>A0AA86N351</accession>
<comment type="similarity">
    <text evidence="9">Belongs to the GSP H family.</text>
</comment>
<protein>
    <recommendedName>
        <fullName evidence="2">Type II secretion system protein H</fullName>
    </recommendedName>
    <alternativeName>
        <fullName evidence="10">General secretion pathway protein H</fullName>
    </alternativeName>
</protein>
<keyword evidence="8" id="KW-0472">Membrane</keyword>
<dbReference type="Gene3D" id="3.55.40.10">
    <property type="entry name" value="minor pseudopilin epsh domain"/>
    <property type="match status" value="1"/>
</dbReference>
<proteinExistence type="inferred from homology"/>
<evidence type="ECO:0000313" key="13">
    <source>
        <dbReference type="Proteomes" id="UP001179121"/>
    </source>
</evidence>
<feature type="domain" description="General secretion pathway GspH" evidence="11">
    <location>
        <begin position="43"/>
        <end position="139"/>
    </location>
</feature>
<dbReference type="KEGG" id="nti:DNFV4_04092"/>
<keyword evidence="12" id="KW-0966">Cell projection</keyword>
<keyword evidence="7" id="KW-1133">Transmembrane helix</keyword>
<dbReference type="RefSeq" id="WP_289271038.1">
    <property type="nucleotide sequence ID" value="NZ_OX365700.1"/>
</dbReference>
<dbReference type="EMBL" id="OX365700">
    <property type="protein sequence ID" value="CAI4033651.1"/>
    <property type="molecule type" value="Genomic_DNA"/>
</dbReference>
<evidence type="ECO:0000256" key="8">
    <source>
        <dbReference type="ARBA" id="ARBA00023136"/>
    </source>
</evidence>
<dbReference type="Proteomes" id="UP001179121">
    <property type="component" value="Chromosome"/>
</dbReference>
<reference evidence="12" key="1">
    <citation type="submission" date="2022-10" db="EMBL/GenBank/DDBJ databases">
        <authorList>
            <person name="Koch H."/>
        </authorList>
    </citation>
    <scope>NUCLEOTIDE SEQUENCE</scope>
    <source>
        <strain evidence="12">DNF</strain>
    </source>
</reference>
<keyword evidence="13" id="KW-1185">Reference proteome</keyword>
<gene>
    <name evidence="12" type="ORF">DNFV4_04092</name>
</gene>
<evidence type="ECO:0000259" key="11">
    <source>
        <dbReference type="Pfam" id="PF12019"/>
    </source>
</evidence>
<dbReference type="InterPro" id="IPR012902">
    <property type="entry name" value="N_methyl_site"/>
</dbReference>